<evidence type="ECO:0000313" key="1">
    <source>
        <dbReference type="EMBL" id="OGC56687.1"/>
    </source>
</evidence>
<evidence type="ECO:0000313" key="2">
    <source>
        <dbReference type="Proteomes" id="UP000177763"/>
    </source>
</evidence>
<accession>A0A1F4VHE6</accession>
<dbReference type="InterPro" id="IPR023296">
    <property type="entry name" value="Glyco_hydro_beta-prop_sf"/>
</dbReference>
<dbReference type="EMBL" id="MEVN01000032">
    <property type="protein sequence ID" value="OGC56687.1"/>
    <property type="molecule type" value="Genomic_DNA"/>
</dbReference>
<dbReference type="AlphaFoldDB" id="A0A1F4VHE6"/>
<sequence length="310" mass="36124">MINKEDIHLEQHASNPVICPTFGNPVIADPTFLPPDQTPDGKWHLFAHSLFGIHHYVSDNGIHWNMLSGLVSKLSVRPYIYKENDIYYLFYEKVDSIRRFPFYDSHMEFMRSSDLIHWEKPIPVILPSLSWHKTKNKVGNIGNPFLVKTDKGYKLFYSAGLYFMRDCKFCEPRYFGCAYSEKIEGPYTLASDPIYEVEGKNFIIAHKSVKYLDVYIGMQTRFYFTGILSHCYIGIVFSRDGVIWENVEELGIWPEEGWRSSHVYAGDLKFYEDKIYFYYNARNGRMPWSKEHVGLAIITVSPKNSVTSVL</sequence>
<reference evidence="1 2" key="1">
    <citation type="journal article" date="2016" name="Nat. Commun.">
        <title>Thousands of microbial genomes shed light on interconnected biogeochemical processes in an aquifer system.</title>
        <authorList>
            <person name="Anantharaman K."/>
            <person name="Brown C.T."/>
            <person name="Hug L.A."/>
            <person name="Sharon I."/>
            <person name="Castelle C.J."/>
            <person name="Probst A.J."/>
            <person name="Thomas B.C."/>
            <person name="Singh A."/>
            <person name="Wilkins M.J."/>
            <person name="Karaoz U."/>
            <person name="Brodie E.L."/>
            <person name="Williams K.H."/>
            <person name="Hubbard S.S."/>
            <person name="Banfield J.F."/>
        </authorList>
    </citation>
    <scope>NUCLEOTIDE SEQUENCE [LARGE SCALE GENOMIC DNA]</scope>
</reference>
<dbReference type="Gene3D" id="2.115.10.20">
    <property type="entry name" value="Glycosyl hydrolase domain, family 43"/>
    <property type="match status" value="2"/>
</dbReference>
<dbReference type="Proteomes" id="UP000177763">
    <property type="component" value="Unassembled WGS sequence"/>
</dbReference>
<evidence type="ECO:0008006" key="3">
    <source>
        <dbReference type="Google" id="ProtNLM"/>
    </source>
</evidence>
<protein>
    <recommendedName>
        <fullName evidence="3">Glycosyl hydrolase family 43</fullName>
    </recommendedName>
</protein>
<gene>
    <name evidence="1" type="ORF">A3H26_00475</name>
</gene>
<name>A0A1F4VHE6_UNCKA</name>
<proteinExistence type="predicted"/>
<comment type="caution">
    <text evidence="1">The sequence shown here is derived from an EMBL/GenBank/DDBJ whole genome shotgun (WGS) entry which is preliminary data.</text>
</comment>
<dbReference type="STRING" id="1802630.A3H26_00475"/>
<organism evidence="1 2">
    <name type="scientific">candidate division WWE3 bacterium RIFCSPLOWO2_12_FULL_36_10</name>
    <dbReference type="NCBI Taxonomy" id="1802630"/>
    <lineage>
        <taxon>Bacteria</taxon>
        <taxon>Katanobacteria</taxon>
    </lineage>
</organism>
<dbReference type="SUPFAM" id="SSF75005">
    <property type="entry name" value="Arabinanase/levansucrase/invertase"/>
    <property type="match status" value="2"/>
</dbReference>